<protein>
    <submittedName>
        <fullName evidence="1">Uncharacterized protein</fullName>
    </submittedName>
</protein>
<sequence>MKLSTDRGGYPSSLEIKVYLRRADINTVQPAFVIRYEPAEGMRREPHNIKDDVEKYKLYVDDKEIPCYYY</sequence>
<dbReference type="EMBL" id="DXCD01000161">
    <property type="protein sequence ID" value="HIZ13493.1"/>
    <property type="molecule type" value="Genomic_DNA"/>
</dbReference>
<dbReference type="Proteomes" id="UP000824017">
    <property type="component" value="Unassembled WGS sequence"/>
</dbReference>
<comment type="caution">
    <text evidence="1">The sequence shown here is derived from an EMBL/GenBank/DDBJ whole genome shotgun (WGS) entry which is preliminary data.</text>
</comment>
<organism evidence="1 2">
    <name type="scientific">Candidatus Mediterraneibacter stercorigallinarum</name>
    <dbReference type="NCBI Taxonomy" id="2838686"/>
    <lineage>
        <taxon>Bacteria</taxon>
        <taxon>Bacillati</taxon>
        <taxon>Bacillota</taxon>
        <taxon>Clostridia</taxon>
        <taxon>Lachnospirales</taxon>
        <taxon>Lachnospiraceae</taxon>
        <taxon>Mediterraneibacter</taxon>
    </lineage>
</organism>
<evidence type="ECO:0000313" key="2">
    <source>
        <dbReference type="Proteomes" id="UP000824017"/>
    </source>
</evidence>
<reference evidence="1" key="1">
    <citation type="journal article" date="2021" name="PeerJ">
        <title>Extensive microbial diversity within the chicken gut microbiome revealed by metagenomics and culture.</title>
        <authorList>
            <person name="Gilroy R."/>
            <person name="Ravi A."/>
            <person name="Getino M."/>
            <person name="Pursley I."/>
            <person name="Horton D.L."/>
            <person name="Alikhan N.F."/>
            <person name="Baker D."/>
            <person name="Gharbi K."/>
            <person name="Hall N."/>
            <person name="Watson M."/>
            <person name="Adriaenssens E.M."/>
            <person name="Foster-Nyarko E."/>
            <person name="Jarju S."/>
            <person name="Secka A."/>
            <person name="Antonio M."/>
            <person name="Oren A."/>
            <person name="Chaudhuri R.R."/>
            <person name="La Ragione R."/>
            <person name="Hildebrand F."/>
            <person name="Pallen M.J."/>
        </authorList>
    </citation>
    <scope>NUCLEOTIDE SEQUENCE</scope>
    <source>
        <strain evidence="1">ChiGjej1B1-13045</strain>
    </source>
</reference>
<proteinExistence type="predicted"/>
<gene>
    <name evidence="1" type="ORF">H9817_06165</name>
</gene>
<reference evidence="1" key="2">
    <citation type="submission" date="2021-04" db="EMBL/GenBank/DDBJ databases">
        <authorList>
            <person name="Gilroy R."/>
        </authorList>
    </citation>
    <scope>NUCLEOTIDE SEQUENCE</scope>
    <source>
        <strain evidence="1">ChiGjej1B1-13045</strain>
    </source>
</reference>
<dbReference type="AlphaFoldDB" id="A0A9D2DAQ4"/>
<name>A0A9D2DAQ4_9FIRM</name>
<accession>A0A9D2DAQ4</accession>
<evidence type="ECO:0000313" key="1">
    <source>
        <dbReference type="EMBL" id="HIZ13493.1"/>
    </source>
</evidence>